<dbReference type="InterPro" id="IPR031348">
    <property type="entry name" value="PigL_N"/>
</dbReference>
<evidence type="ECO:0000313" key="3">
    <source>
        <dbReference type="EMBL" id="KAK3323211.1"/>
    </source>
</evidence>
<feature type="region of interest" description="Disordered" evidence="1">
    <location>
        <begin position="326"/>
        <end position="389"/>
    </location>
</feature>
<reference evidence="3" key="1">
    <citation type="journal article" date="2023" name="Mol. Phylogenet. Evol.">
        <title>Genome-scale phylogeny and comparative genomics of the fungal order Sordariales.</title>
        <authorList>
            <person name="Hensen N."/>
            <person name="Bonometti L."/>
            <person name="Westerberg I."/>
            <person name="Brannstrom I.O."/>
            <person name="Guillou S."/>
            <person name="Cros-Aarteil S."/>
            <person name="Calhoun S."/>
            <person name="Haridas S."/>
            <person name="Kuo A."/>
            <person name="Mondo S."/>
            <person name="Pangilinan J."/>
            <person name="Riley R."/>
            <person name="LaButti K."/>
            <person name="Andreopoulos B."/>
            <person name="Lipzen A."/>
            <person name="Chen C."/>
            <person name="Yan M."/>
            <person name="Daum C."/>
            <person name="Ng V."/>
            <person name="Clum A."/>
            <person name="Steindorff A."/>
            <person name="Ohm R.A."/>
            <person name="Martin F."/>
            <person name="Silar P."/>
            <person name="Natvig D.O."/>
            <person name="Lalanne C."/>
            <person name="Gautier V."/>
            <person name="Ament-Velasquez S.L."/>
            <person name="Kruys A."/>
            <person name="Hutchinson M.I."/>
            <person name="Powell A.J."/>
            <person name="Barry K."/>
            <person name="Miller A.N."/>
            <person name="Grigoriev I.V."/>
            <person name="Debuchy R."/>
            <person name="Gladieux P."/>
            <person name="Hiltunen Thoren M."/>
            <person name="Johannesson H."/>
        </authorList>
    </citation>
    <scope>NUCLEOTIDE SEQUENCE</scope>
    <source>
        <strain evidence="3">SMH4131-1</strain>
    </source>
</reference>
<dbReference type="EMBL" id="JAUEPO010000004">
    <property type="protein sequence ID" value="KAK3323211.1"/>
    <property type="molecule type" value="Genomic_DNA"/>
</dbReference>
<protein>
    <recommendedName>
        <fullName evidence="2">Azaphilone pigments biosynthesis cluster protein L N-terminal domain-containing protein</fullName>
    </recommendedName>
</protein>
<feature type="compositionally biased region" description="Basic residues" evidence="1">
    <location>
        <begin position="326"/>
        <end position="336"/>
    </location>
</feature>
<evidence type="ECO:0000313" key="4">
    <source>
        <dbReference type="Proteomes" id="UP001286456"/>
    </source>
</evidence>
<reference evidence="3" key="2">
    <citation type="submission" date="2023-06" db="EMBL/GenBank/DDBJ databases">
        <authorList>
            <consortium name="Lawrence Berkeley National Laboratory"/>
            <person name="Haridas S."/>
            <person name="Hensen N."/>
            <person name="Bonometti L."/>
            <person name="Westerberg I."/>
            <person name="Brannstrom I.O."/>
            <person name="Guillou S."/>
            <person name="Cros-Aarteil S."/>
            <person name="Calhoun S."/>
            <person name="Kuo A."/>
            <person name="Mondo S."/>
            <person name="Pangilinan J."/>
            <person name="Riley R."/>
            <person name="Labutti K."/>
            <person name="Andreopoulos B."/>
            <person name="Lipzen A."/>
            <person name="Chen C."/>
            <person name="Yanf M."/>
            <person name="Daum C."/>
            <person name="Ng V."/>
            <person name="Clum A."/>
            <person name="Steindorff A."/>
            <person name="Ohm R."/>
            <person name="Martin F."/>
            <person name="Silar P."/>
            <person name="Natvig D."/>
            <person name="Lalanne C."/>
            <person name="Gautier V."/>
            <person name="Ament-Velasquez S.L."/>
            <person name="Kruys A."/>
            <person name="Hutchinson M.I."/>
            <person name="Powell A.J."/>
            <person name="Barry K."/>
            <person name="Miller A.N."/>
            <person name="Grigoriev I.V."/>
            <person name="Debuchy R."/>
            <person name="Gladieux P."/>
            <person name="Thoren M.H."/>
            <person name="Johannesson H."/>
        </authorList>
    </citation>
    <scope>NUCLEOTIDE SEQUENCE</scope>
    <source>
        <strain evidence="3">SMH4131-1</strain>
    </source>
</reference>
<feature type="domain" description="Azaphilone pigments biosynthesis cluster protein L N-terminal" evidence="2">
    <location>
        <begin position="76"/>
        <end position="223"/>
    </location>
</feature>
<dbReference type="AlphaFoldDB" id="A0AAE0IFA6"/>
<organism evidence="3 4">
    <name type="scientific">Cercophora scortea</name>
    <dbReference type="NCBI Taxonomy" id="314031"/>
    <lineage>
        <taxon>Eukaryota</taxon>
        <taxon>Fungi</taxon>
        <taxon>Dikarya</taxon>
        <taxon>Ascomycota</taxon>
        <taxon>Pezizomycotina</taxon>
        <taxon>Sordariomycetes</taxon>
        <taxon>Sordariomycetidae</taxon>
        <taxon>Sordariales</taxon>
        <taxon>Lasiosphaeriaceae</taxon>
        <taxon>Cercophora</taxon>
    </lineage>
</organism>
<proteinExistence type="predicted"/>
<dbReference type="Proteomes" id="UP001286456">
    <property type="component" value="Unassembled WGS sequence"/>
</dbReference>
<gene>
    <name evidence="3" type="ORF">B0T19DRAFT_199633</name>
</gene>
<comment type="caution">
    <text evidence="3">The sequence shown here is derived from an EMBL/GenBank/DDBJ whole genome shotgun (WGS) entry which is preliminary data.</text>
</comment>
<evidence type="ECO:0000259" key="2">
    <source>
        <dbReference type="Pfam" id="PF17111"/>
    </source>
</evidence>
<dbReference type="Pfam" id="PF17111">
    <property type="entry name" value="PigL_N"/>
    <property type="match status" value="1"/>
</dbReference>
<name>A0AAE0IFA6_9PEZI</name>
<sequence>MHLSLNENKGIVHWPPATRCVEAVSRRGSVGTSRLRHDLRVIDLHPSVLRLREANRHTLPPFLQSSSHISTMAEIFALATGAISVAGFAGQLARSAAFLQDFIRDIRHAPDDVRKLGEELKALQAILDNIHTSNPTPHADLELALEQNATRLKELTDVANAAKSRLQGKKPALCSQFRVALGRSDVSKYLGELERSKSLLVQACLNASRNHETANSTLLRGLETSMTGLYSGQQAVNSIAANIRTVVDRIQTDSSSLMSTSTQVFELTTETHSNTSKLIHSTEQIHRSVEKLEATTHALIEKTLGQQSRLAEVMQGELNRKLSKTLKRHLRQHRRSQRDSPQGVGGSLHGGMNTAAEHNASQGPREGFHDPTTQATPLQNTGRFSQSAHRVNRWVKNSSTTTQYLNLIVGTIKILTSTTSYAQKSDEGSSVEQMQTSTTLVSFVPAPWLTRRGVVFQCKSTQFVSSTGQTCNPHWGLSAVKIIPYDSEIFEACWCFDLPTVRRLFDEGQASPYDVDKNGRSLLAWTVFAVQVSMIPARHHQPCSIAFCPDHLSETIRLSSLFCPMPIIDIFESGLTS</sequence>
<evidence type="ECO:0000256" key="1">
    <source>
        <dbReference type="SAM" id="MobiDB-lite"/>
    </source>
</evidence>
<feature type="compositionally biased region" description="Polar residues" evidence="1">
    <location>
        <begin position="371"/>
        <end position="389"/>
    </location>
</feature>
<accession>A0AAE0IFA6</accession>
<keyword evidence="4" id="KW-1185">Reference proteome</keyword>